<dbReference type="SUPFAM" id="SSF53474">
    <property type="entry name" value="alpha/beta-Hydrolases"/>
    <property type="match status" value="1"/>
</dbReference>
<reference evidence="4 5" key="1">
    <citation type="submission" date="2019-07" db="EMBL/GenBank/DDBJ databases">
        <title>New species of Amycolatopsis and Streptomyces.</title>
        <authorList>
            <person name="Duangmal K."/>
            <person name="Teo W.F.A."/>
            <person name="Lipun K."/>
        </authorList>
    </citation>
    <scope>NUCLEOTIDE SEQUENCE [LARGE SCALE GENOMIC DNA]</scope>
    <source>
        <strain evidence="4 5">JCM 30562</strain>
    </source>
</reference>
<dbReference type="InterPro" id="IPR029058">
    <property type="entry name" value="AB_hydrolase_fold"/>
</dbReference>
<dbReference type="GO" id="GO:0008610">
    <property type="term" value="P:lipid biosynthetic process"/>
    <property type="evidence" value="ECO:0007669"/>
    <property type="project" value="TreeGrafter"/>
</dbReference>
<proteinExistence type="inferred from homology"/>
<dbReference type="SMART" id="SM00824">
    <property type="entry name" value="PKS_TE"/>
    <property type="match status" value="1"/>
</dbReference>
<evidence type="ECO:0000313" key="4">
    <source>
        <dbReference type="EMBL" id="TVT16600.1"/>
    </source>
</evidence>
<protein>
    <submittedName>
        <fullName evidence="4">Thioesterase</fullName>
    </submittedName>
</protein>
<keyword evidence="5" id="KW-1185">Reference proteome</keyword>
<feature type="domain" description="Thioesterase TesA-like" evidence="3">
    <location>
        <begin position="27"/>
        <end position="253"/>
    </location>
</feature>
<accession>A0A557ZX74</accession>
<name>A0A557ZX74_9PSEU</name>
<dbReference type="PANTHER" id="PTHR11487">
    <property type="entry name" value="THIOESTERASE"/>
    <property type="match status" value="1"/>
</dbReference>
<dbReference type="OrthoDB" id="4169718at2"/>
<evidence type="ECO:0000256" key="2">
    <source>
        <dbReference type="ARBA" id="ARBA00022801"/>
    </source>
</evidence>
<dbReference type="Gene3D" id="3.40.50.1820">
    <property type="entry name" value="alpha/beta hydrolase"/>
    <property type="match status" value="1"/>
</dbReference>
<dbReference type="PANTHER" id="PTHR11487:SF0">
    <property type="entry name" value="S-ACYL FATTY ACID SYNTHASE THIOESTERASE, MEDIUM CHAIN"/>
    <property type="match status" value="1"/>
</dbReference>
<organism evidence="4 5">
    <name type="scientific">Amycolatopsis acidiphila</name>
    <dbReference type="NCBI Taxonomy" id="715473"/>
    <lineage>
        <taxon>Bacteria</taxon>
        <taxon>Bacillati</taxon>
        <taxon>Actinomycetota</taxon>
        <taxon>Actinomycetes</taxon>
        <taxon>Pseudonocardiales</taxon>
        <taxon>Pseudonocardiaceae</taxon>
        <taxon>Amycolatopsis</taxon>
    </lineage>
</organism>
<comment type="similarity">
    <text evidence="1">Belongs to the thioesterase family.</text>
</comment>
<keyword evidence="2" id="KW-0378">Hydrolase</keyword>
<sequence>MSELPELVPDKPYLWRARSERATHKLICFPHAGAGAGTYYEWAERLPAEIELLAVQLPGRQERITEDLITEVPALVAAVVDGIAPDVTANCSFFGHSAGALLAFEVTRALEAAGLPAPGTLFVSGQPAPGGWKAPPVNGLPEDRFRDALTELGGMDAEVFADDEIMAMVIPVVRAEFRMWEEYEVDSAARVSSSIVALTGDADSRSPVSAAAGWRSRTSGAFETKVYPGGHFYHFDHLDEVVAFVAERVLAGTGHGVRHG</sequence>
<dbReference type="EMBL" id="VJZA01000100">
    <property type="protein sequence ID" value="TVT16600.1"/>
    <property type="molecule type" value="Genomic_DNA"/>
</dbReference>
<evidence type="ECO:0000259" key="3">
    <source>
        <dbReference type="SMART" id="SM00824"/>
    </source>
</evidence>
<dbReference type="InterPro" id="IPR012223">
    <property type="entry name" value="TEII"/>
</dbReference>
<dbReference type="Proteomes" id="UP000318578">
    <property type="component" value="Unassembled WGS sequence"/>
</dbReference>
<evidence type="ECO:0000256" key="1">
    <source>
        <dbReference type="ARBA" id="ARBA00007169"/>
    </source>
</evidence>
<gene>
    <name evidence="4" type="ORF">FNH06_34415</name>
</gene>
<evidence type="ECO:0000313" key="5">
    <source>
        <dbReference type="Proteomes" id="UP000318578"/>
    </source>
</evidence>
<dbReference type="InterPro" id="IPR001031">
    <property type="entry name" value="Thioesterase"/>
</dbReference>
<dbReference type="InterPro" id="IPR020802">
    <property type="entry name" value="TesA-like"/>
</dbReference>
<dbReference type="Pfam" id="PF00975">
    <property type="entry name" value="Thioesterase"/>
    <property type="match status" value="1"/>
</dbReference>
<dbReference type="RefSeq" id="WP_144644353.1">
    <property type="nucleotide sequence ID" value="NZ_BNAX01000042.1"/>
</dbReference>
<dbReference type="GO" id="GO:0016787">
    <property type="term" value="F:hydrolase activity"/>
    <property type="evidence" value="ECO:0007669"/>
    <property type="project" value="UniProtKB-KW"/>
</dbReference>
<dbReference type="AlphaFoldDB" id="A0A557ZX74"/>
<comment type="caution">
    <text evidence="4">The sequence shown here is derived from an EMBL/GenBank/DDBJ whole genome shotgun (WGS) entry which is preliminary data.</text>
</comment>